<keyword evidence="7" id="KW-1185">Reference proteome</keyword>
<dbReference type="HAMAP" id="MF_01874">
    <property type="entry name" value="UPF0756"/>
    <property type="match status" value="1"/>
</dbReference>
<comment type="subcellular location">
    <subcellularLocation>
        <location evidence="5">Cell membrane</location>
        <topology evidence="5">Multi-pass membrane protein</topology>
    </subcellularLocation>
</comment>
<evidence type="ECO:0000313" key="6">
    <source>
        <dbReference type="EMBL" id="SDW69649.1"/>
    </source>
</evidence>
<comment type="similarity">
    <text evidence="5">Belongs to the UPF0756 family.</text>
</comment>
<keyword evidence="1 5" id="KW-1003">Cell membrane</keyword>
<sequence length="157" mass="16351">MLSQASVFLLILLAVGIFAKNQSLIIAVAALIVIKWTGLGDKIFPFMQAKGIEIAVTILTFAVLVPIATGDIGFRQLGEAVRSYYAWIALASGILVALIAKGGVELLQTDPHITTALVLGTILAVALFNGIAVGPLIGAGIAYIAMRAVEWFSSLGG</sequence>
<keyword evidence="4 5" id="KW-0472">Membrane</keyword>
<evidence type="ECO:0000256" key="5">
    <source>
        <dbReference type="HAMAP-Rule" id="MF_01874"/>
    </source>
</evidence>
<feature type="transmembrane region" description="Helical" evidence="5">
    <location>
        <begin position="7"/>
        <end position="34"/>
    </location>
</feature>
<reference evidence="6 7" key="1">
    <citation type="submission" date="2016-10" db="EMBL/GenBank/DDBJ databases">
        <authorList>
            <person name="de Groot N.N."/>
        </authorList>
    </citation>
    <scope>NUCLEOTIDE SEQUENCE [LARGE SCALE GENOMIC DNA]</scope>
    <source>
        <strain evidence="6 7">DSM 23126</strain>
    </source>
</reference>
<dbReference type="AlphaFoldDB" id="A0A1H2VP57"/>
<proteinExistence type="inferred from homology"/>
<dbReference type="OrthoDB" id="80306at2"/>
<keyword evidence="2 5" id="KW-0812">Transmembrane</keyword>
<accession>A0A1H2VP57</accession>
<keyword evidence="3 5" id="KW-1133">Transmembrane helix</keyword>
<evidence type="ECO:0000256" key="2">
    <source>
        <dbReference type="ARBA" id="ARBA00022692"/>
    </source>
</evidence>
<protein>
    <recommendedName>
        <fullName evidence="5">UPF0756 membrane protein SAMN05421781_2165</fullName>
    </recommendedName>
</protein>
<organism evidence="6 7">
    <name type="scientific">Marinococcus luteus</name>
    <dbReference type="NCBI Taxonomy" id="1122204"/>
    <lineage>
        <taxon>Bacteria</taxon>
        <taxon>Bacillati</taxon>
        <taxon>Bacillota</taxon>
        <taxon>Bacilli</taxon>
        <taxon>Bacillales</taxon>
        <taxon>Bacillaceae</taxon>
        <taxon>Marinococcus</taxon>
    </lineage>
</organism>
<evidence type="ECO:0000256" key="1">
    <source>
        <dbReference type="ARBA" id="ARBA00022475"/>
    </source>
</evidence>
<dbReference type="GO" id="GO:0005886">
    <property type="term" value="C:plasma membrane"/>
    <property type="evidence" value="ECO:0007669"/>
    <property type="project" value="UniProtKB-SubCell"/>
</dbReference>
<evidence type="ECO:0000313" key="7">
    <source>
        <dbReference type="Proteomes" id="UP000199488"/>
    </source>
</evidence>
<evidence type="ECO:0000256" key="4">
    <source>
        <dbReference type="ARBA" id="ARBA00023136"/>
    </source>
</evidence>
<evidence type="ECO:0000256" key="3">
    <source>
        <dbReference type="ARBA" id="ARBA00022989"/>
    </source>
</evidence>
<dbReference type="Pfam" id="PF04284">
    <property type="entry name" value="DUF441"/>
    <property type="match status" value="1"/>
</dbReference>
<dbReference type="RefSeq" id="WP_022793103.1">
    <property type="nucleotide sequence ID" value="NZ_FNNC01000004.1"/>
</dbReference>
<gene>
    <name evidence="6" type="ORF">SAMN05421781_2165</name>
</gene>
<dbReference type="Proteomes" id="UP000199488">
    <property type="component" value="Unassembled WGS sequence"/>
</dbReference>
<dbReference type="InterPro" id="IPR007382">
    <property type="entry name" value="UPF0756_TM"/>
</dbReference>
<dbReference type="PANTHER" id="PTHR38452:SF1">
    <property type="entry name" value="UPF0756 MEMBRANE PROTEIN YEAL"/>
    <property type="match status" value="1"/>
</dbReference>
<dbReference type="STRING" id="1122204.SAMN05421781_2165"/>
<feature type="transmembrane region" description="Helical" evidence="5">
    <location>
        <begin position="116"/>
        <end position="145"/>
    </location>
</feature>
<feature type="transmembrane region" description="Helical" evidence="5">
    <location>
        <begin position="84"/>
        <end position="104"/>
    </location>
</feature>
<name>A0A1H2VP57_9BACI</name>
<dbReference type="PANTHER" id="PTHR38452">
    <property type="entry name" value="UPF0756 MEMBRANE PROTEIN YEAL"/>
    <property type="match status" value="1"/>
</dbReference>
<feature type="transmembrane region" description="Helical" evidence="5">
    <location>
        <begin position="54"/>
        <end position="72"/>
    </location>
</feature>
<dbReference type="EMBL" id="FNNC01000004">
    <property type="protein sequence ID" value="SDW69649.1"/>
    <property type="molecule type" value="Genomic_DNA"/>
</dbReference>